<dbReference type="Proteomes" id="UP000011625">
    <property type="component" value="Unassembled WGS sequence"/>
</dbReference>
<proteinExistence type="predicted"/>
<organism evidence="1 2">
    <name type="scientific">Halococcus salifodinae DSM 8989</name>
    <dbReference type="NCBI Taxonomy" id="1227456"/>
    <lineage>
        <taxon>Archaea</taxon>
        <taxon>Methanobacteriati</taxon>
        <taxon>Methanobacteriota</taxon>
        <taxon>Stenosarchaea group</taxon>
        <taxon>Halobacteria</taxon>
        <taxon>Halobacteriales</taxon>
        <taxon>Halococcaceae</taxon>
        <taxon>Halococcus</taxon>
    </lineage>
</organism>
<reference evidence="1 2" key="1">
    <citation type="journal article" date="2014" name="PLoS Genet.">
        <title>Phylogenetically driven sequencing of extremely halophilic archaea reveals strategies for static and dynamic osmo-response.</title>
        <authorList>
            <person name="Becker E.A."/>
            <person name="Seitzer P.M."/>
            <person name="Tritt A."/>
            <person name="Larsen D."/>
            <person name="Krusor M."/>
            <person name="Yao A.I."/>
            <person name="Wu D."/>
            <person name="Madern D."/>
            <person name="Eisen J.A."/>
            <person name="Darling A.E."/>
            <person name="Facciotti M.T."/>
        </authorList>
    </citation>
    <scope>NUCLEOTIDE SEQUENCE [LARGE SCALE GENOMIC DNA]</scope>
    <source>
        <strain evidence="1 2">DSM 8989</strain>
    </source>
</reference>
<keyword evidence="2" id="KW-1185">Reference proteome</keyword>
<dbReference type="AlphaFoldDB" id="M0N8S9"/>
<accession>M0N8S9</accession>
<name>M0N8S9_9EURY</name>
<evidence type="ECO:0000313" key="2">
    <source>
        <dbReference type="Proteomes" id="UP000011625"/>
    </source>
</evidence>
<gene>
    <name evidence="1" type="ORF">C450_06485</name>
</gene>
<evidence type="ECO:0000313" key="1">
    <source>
        <dbReference type="EMBL" id="EMA54291.1"/>
    </source>
</evidence>
<protein>
    <submittedName>
        <fullName evidence="1">Galactonate dehydratase</fullName>
    </submittedName>
</protein>
<comment type="caution">
    <text evidence="1">The sequence shown here is derived from an EMBL/GenBank/DDBJ whole genome shotgun (WGS) entry which is preliminary data.</text>
</comment>
<dbReference type="PATRIC" id="fig|1227456.3.peg.1302"/>
<dbReference type="EMBL" id="AOME01000029">
    <property type="protein sequence ID" value="EMA54291.1"/>
    <property type="molecule type" value="Genomic_DNA"/>
</dbReference>
<sequence length="49" mass="5664">MAYQPSHCMPNYRTLRDSNAEYTIRDLFSETMGLSTERPGPRNVEITDV</sequence>